<dbReference type="Gene3D" id="1.25.40.10">
    <property type="entry name" value="Tetratricopeptide repeat domain"/>
    <property type="match status" value="1"/>
</dbReference>
<sequence length="108" mass="12273">MSFVNTLKQWDEAVACFERGDSAASLGTFLDIQEKNSKIFFNVGCLHLINKNLDAAEKAFDGSIGKDGHLAVAFFQRALTFYKKERQDKSIILGMGCDWMYYNNTFKK</sequence>
<dbReference type="PaxDb" id="8022-A0A060W487"/>
<evidence type="ECO:0008006" key="3">
    <source>
        <dbReference type="Google" id="ProtNLM"/>
    </source>
</evidence>
<dbReference type="STRING" id="8022.A0A060W487"/>
<dbReference type="GO" id="GO:0016176">
    <property type="term" value="F:superoxide-generating NADPH oxidase activator activity"/>
    <property type="evidence" value="ECO:0007669"/>
    <property type="project" value="TreeGrafter"/>
</dbReference>
<dbReference type="AlphaFoldDB" id="A0A060W487"/>
<reference evidence="1" key="2">
    <citation type="submission" date="2014-03" db="EMBL/GenBank/DDBJ databases">
        <authorList>
            <person name="Genoscope - CEA"/>
        </authorList>
    </citation>
    <scope>NUCLEOTIDE SEQUENCE</scope>
</reference>
<dbReference type="PANTHER" id="PTHR15175">
    <property type="entry name" value="NEUTROPHIL CYTOSOLIC FACTOR 2, NEUTROPHIL NADPH OXIDASE FACTOR 2"/>
    <property type="match status" value="1"/>
</dbReference>
<dbReference type="InterPro" id="IPR051864">
    <property type="entry name" value="NCF2_NOXA1"/>
</dbReference>
<reference evidence="1" key="1">
    <citation type="journal article" date="2014" name="Nat. Commun.">
        <title>The rainbow trout genome provides novel insights into evolution after whole-genome duplication in vertebrates.</title>
        <authorList>
            <person name="Berthelot C."/>
            <person name="Brunet F."/>
            <person name="Chalopin D."/>
            <person name="Juanchich A."/>
            <person name="Bernard M."/>
            <person name="Noel B."/>
            <person name="Bento P."/>
            <person name="Da Silva C."/>
            <person name="Labadie K."/>
            <person name="Alberti A."/>
            <person name="Aury J.M."/>
            <person name="Louis A."/>
            <person name="Dehais P."/>
            <person name="Bardou P."/>
            <person name="Montfort J."/>
            <person name="Klopp C."/>
            <person name="Cabau C."/>
            <person name="Gaspin C."/>
            <person name="Thorgaard G.H."/>
            <person name="Boussaha M."/>
            <person name="Quillet E."/>
            <person name="Guyomard R."/>
            <person name="Galiana D."/>
            <person name="Bobe J."/>
            <person name="Volff J.N."/>
            <person name="Genet C."/>
            <person name="Wincker P."/>
            <person name="Jaillon O."/>
            <person name="Roest Crollius H."/>
            <person name="Guiguen Y."/>
        </authorList>
    </citation>
    <scope>NUCLEOTIDE SEQUENCE [LARGE SCALE GENOMIC DNA]</scope>
</reference>
<evidence type="ECO:0000313" key="1">
    <source>
        <dbReference type="EMBL" id="CDQ59365.1"/>
    </source>
</evidence>
<dbReference type="GO" id="GO:0042554">
    <property type="term" value="P:superoxide anion generation"/>
    <property type="evidence" value="ECO:0007669"/>
    <property type="project" value="TreeGrafter"/>
</dbReference>
<protein>
    <recommendedName>
        <fullName evidence="3">NADPH oxidase activator 1</fullName>
    </recommendedName>
</protein>
<proteinExistence type="predicted"/>
<accession>A0A060W487</accession>
<dbReference type="InterPro" id="IPR011990">
    <property type="entry name" value="TPR-like_helical_dom_sf"/>
</dbReference>
<name>A0A060W487_ONCMY</name>
<dbReference type="SUPFAM" id="SSF48452">
    <property type="entry name" value="TPR-like"/>
    <property type="match status" value="1"/>
</dbReference>
<dbReference type="PANTHER" id="PTHR15175:SF3">
    <property type="entry name" value="NEUTROPHIL CYTOSOL FACTOR 2"/>
    <property type="match status" value="1"/>
</dbReference>
<dbReference type="Proteomes" id="UP000193380">
    <property type="component" value="Unassembled WGS sequence"/>
</dbReference>
<dbReference type="EMBL" id="FR904324">
    <property type="protein sequence ID" value="CDQ59365.1"/>
    <property type="molecule type" value="Genomic_DNA"/>
</dbReference>
<gene>
    <name evidence="1" type="ORF">GSONMT00079696001</name>
</gene>
<organism evidence="1 2">
    <name type="scientific">Oncorhynchus mykiss</name>
    <name type="common">Rainbow trout</name>
    <name type="synonym">Salmo gairdneri</name>
    <dbReference type="NCBI Taxonomy" id="8022"/>
    <lineage>
        <taxon>Eukaryota</taxon>
        <taxon>Metazoa</taxon>
        <taxon>Chordata</taxon>
        <taxon>Craniata</taxon>
        <taxon>Vertebrata</taxon>
        <taxon>Euteleostomi</taxon>
        <taxon>Actinopterygii</taxon>
        <taxon>Neopterygii</taxon>
        <taxon>Teleostei</taxon>
        <taxon>Protacanthopterygii</taxon>
        <taxon>Salmoniformes</taxon>
        <taxon>Salmonidae</taxon>
        <taxon>Salmoninae</taxon>
        <taxon>Oncorhynchus</taxon>
    </lineage>
</organism>
<evidence type="ECO:0000313" key="2">
    <source>
        <dbReference type="Proteomes" id="UP000193380"/>
    </source>
</evidence>